<sequence length="149" mass="17722">MYFSLIRKMVNKYFVQSGLADYHELKIRYLYNSVEIRSPYWAKGVVLVIYGSSFGYGADLRFYYGKKTTGSDWLDMFYSLDSFPAMDEKGFYCTQCSPRKYFNSIEELIYDELFKGIIEEIEAEKYEREVRFGSGWAQFVDEENEEKNE</sequence>
<dbReference type="RefSeq" id="WP_077496731.1">
    <property type="nucleotide sequence ID" value="NZ_MLAG01000030.1"/>
</dbReference>
<protein>
    <submittedName>
        <fullName evidence="1">Uncharacterized protein</fullName>
    </submittedName>
</protein>
<dbReference type="Proteomes" id="UP000188573">
    <property type="component" value="Unassembled WGS sequence"/>
</dbReference>
<dbReference type="EMBL" id="MLAG01000030">
    <property type="protein sequence ID" value="OOF82342.1"/>
    <property type="molecule type" value="Genomic_DNA"/>
</dbReference>
<dbReference type="AlphaFoldDB" id="A0A1V3KXD2"/>
<accession>A0A1V3KXD2</accession>
<comment type="caution">
    <text evidence="1">The sequence shown here is derived from an EMBL/GenBank/DDBJ whole genome shotgun (WGS) entry which is preliminary data.</text>
</comment>
<gene>
    <name evidence="1" type="ORF">BKG92_06775</name>
</gene>
<evidence type="ECO:0000313" key="1">
    <source>
        <dbReference type="EMBL" id="OOF82342.1"/>
    </source>
</evidence>
<proteinExistence type="predicted"/>
<reference evidence="1 2" key="1">
    <citation type="submission" date="2016-10" db="EMBL/GenBank/DDBJ databases">
        <title>Rodentibacter gen. nov. and new species.</title>
        <authorList>
            <person name="Christensen H."/>
        </authorList>
    </citation>
    <scope>NUCLEOTIDE SEQUENCE [LARGE SCALE GENOMIC DNA]</scope>
    <source>
        <strain evidence="1 2">Ac81</strain>
    </source>
</reference>
<evidence type="ECO:0000313" key="2">
    <source>
        <dbReference type="Proteomes" id="UP000188573"/>
    </source>
</evidence>
<name>A0A1V3KXD2_9PAST</name>
<keyword evidence="2" id="KW-1185">Reference proteome</keyword>
<organism evidence="1 2">
    <name type="scientific">Rodentibacter ratti</name>
    <dbReference type="NCBI Taxonomy" id="1906745"/>
    <lineage>
        <taxon>Bacteria</taxon>
        <taxon>Pseudomonadati</taxon>
        <taxon>Pseudomonadota</taxon>
        <taxon>Gammaproteobacteria</taxon>
        <taxon>Pasteurellales</taxon>
        <taxon>Pasteurellaceae</taxon>
        <taxon>Rodentibacter</taxon>
    </lineage>
</organism>